<dbReference type="RefSeq" id="WP_370396602.1">
    <property type="nucleotide sequence ID" value="NZ_JALBUT010000003.1"/>
</dbReference>
<accession>A0ABU4WI94</accession>
<dbReference type="PANTHER" id="PTHR35093:SF8">
    <property type="entry name" value="OUTER MEMBRANE PROTEIN NMB0088-RELATED"/>
    <property type="match status" value="1"/>
</dbReference>
<evidence type="ECO:0000256" key="5">
    <source>
        <dbReference type="ARBA" id="ARBA00022729"/>
    </source>
</evidence>
<dbReference type="InterPro" id="IPR005017">
    <property type="entry name" value="OMPP1/FadL/TodX"/>
</dbReference>
<keyword evidence="7" id="KW-0998">Cell outer membrane</keyword>
<evidence type="ECO:0000256" key="7">
    <source>
        <dbReference type="ARBA" id="ARBA00023237"/>
    </source>
</evidence>
<evidence type="ECO:0000256" key="8">
    <source>
        <dbReference type="SAM" id="SignalP"/>
    </source>
</evidence>
<gene>
    <name evidence="9" type="ORF">MOX91_03035</name>
</gene>
<keyword evidence="4" id="KW-0812">Transmembrane</keyword>
<dbReference type="PANTHER" id="PTHR35093">
    <property type="entry name" value="OUTER MEMBRANE PROTEIN NMB0088-RELATED"/>
    <property type="match status" value="1"/>
</dbReference>
<keyword evidence="10" id="KW-1185">Reference proteome</keyword>
<dbReference type="EMBL" id="JALBUT010000003">
    <property type="protein sequence ID" value="MDX8415154.1"/>
    <property type="molecule type" value="Genomic_DNA"/>
</dbReference>
<evidence type="ECO:0000313" key="10">
    <source>
        <dbReference type="Proteomes" id="UP001275932"/>
    </source>
</evidence>
<dbReference type="PROSITE" id="PS51257">
    <property type="entry name" value="PROKAR_LIPOPROTEIN"/>
    <property type="match status" value="1"/>
</dbReference>
<comment type="subcellular location">
    <subcellularLocation>
        <location evidence="1">Cell outer membrane</location>
        <topology evidence="1">Multi-pass membrane protein</topology>
    </subcellularLocation>
</comment>
<reference evidence="9 10" key="1">
    <citation type="submission" date="2022-03" db="EMBL/GenBank/DDBJ databases">
        <title>Novel taxa within the pig intestine.</title>
        <authorList>
            <person name="Wylensek D."/>
            <person name="Bishof K."/>
            <person name="Afrizal A."/>
            <person name="Clavel T."/>
        </authorList>
    </citation>
    <scope>NUCLEOTIDE SEQUENCE [LARGE SCALE GENOMIC DNA]</scope>
    <source>
        <strain evidence="9 10">CLA-KB-P66</strain>
    </source>
</reference>
<dbReference type="Proteomes" id="UP001275932">
    <property type="component" value="Unassembled WGS sequence"/>
</dbReference>
<dbReference type="Gene3D" id="2.40.160.60">
    <property type="entry name" value="Outer membrane protein transport protein (OMPP1/FadL/TodX)"/>
    <property type="match status" value="1"/>
</dbReference>
<sequence length="438" mass="48244">MKKINILIALAMFVSCVKAWASGFQVLEQGASNLGTALAGAVVNTNNDATAAYWNPSAAFFVESENKLDVAISIIYPEMKSHVTATHTSPYQPGTNIPTPGINDNAGKLAVVPNAYYVRKFGERFAGTLSITSPFGLATQYDEESNFIGRYDGVNSDIQTIQINPSLAYKVNDWLSLSVGASADYIHAELTSYTFIPQNGLPLPAGGIDARTRVDGSGWSGSFNVGATVKFLETGRFGISYRYQIRHDIEGYVTTSNPMFGIFNRQSAAAKLNLPSNLNLGASYKFKDDFWNQFTVMAAYTFTWWSSFKDLDITNDAGGLIHHTAENWRNTHRASVGAAYQPDWNKDLTLRIGAAFDQSPVRNAKFRTVRVPDTNRIWATCGLGYKIGNMNFDLAYMHIFFDDANINNTQNHAYSSSTIKGYYDGCAHVVSMQVGVKW</sequence>
<keyword evidence="6" id="KW-0472">Membrane</keyword>
<feature type="signal peptide" evidence="8">
    <location>
        <begin position="1"/>
        <end position="21"/>
    </location>
</feature>
<proteinExistence type="inferred from homology"/>
<protein>
    <submittedName>
        <fullName evidence="9">Outer membrane protein transport protein</fullName>
    </submittedName>
</protein>
<evidence type="ECO:0000313" key="9">
    <source>
        <dbReference type="EMBL" id="MDX8415154.1"/>
    </source>
</evidence>
<evidence type="ECO:0000256" key="1">
    <source>
        <dbReference type="ARBA" id="ARBA00004571"/>
    </source>
</evidence>
<keyword evidence="5 8" id="KW-0732">Signal</keyword>
<evidence type="ECO:0000256" key="3">
    <source>
        <dbReference type="ARBA" id="ARBA00022452"/>
    </source>
</evidence>
<comment type="similarity">
    <text evidence="2">Belongs to the OmpP1/FadL family.</text>
</comment>
<name>A0ABU4WI94_9BACT</name>
<feature type="chain" id="PRO_5046354388" evidence="8">
    <location>
        <begin position="22"/>
        <end position="438"/>
    </location>
</feature>
<dbReference type="SUPFAM" id="SSF56935">
    <property type="entry name" value="Porins"/>
    <property type="match status" value="1"/>
</dbReference>
<evidence type="ECO:0000256" key="2">
    <source>
        <dbReference type="ARBA" id="ARBA00008163"/>
    </source>
</evidence>
<comment type="caution">
    <text evidence="9">The sequence shown here is derived from an EMBL/GenBank/DDBJ whole genome shotgun (WGS) entry which is preliminary data.</text>
</comment>
<keyword evidence="3" id="KW-1134">Transmembrane beta strand</keyword>
<organism evidence="9 10">
    <name type="scientific">Intestinicryptomonas porci</name>
    <dbReference type="NCBI Taxonomy" id="2926320"/>
    <lineage>
        <taxon>Bacteria</taxon>
        <taxon>Pseudomonadati</taxon>
        <taxon>Verrucomicrobiota</taxon>
        <taxon>Opitutia</taxon>
        <taxon>Opitutales</taxon>
        <taxon>Intestinicryptomonaceae</taxon>
        <taxon>Intestinicryptomonas</taxon>
    </lineage>
</organism>
<dbReference type="Pfam" id="PF03349">
    <property type="entry name" value="Toluene_X"/>
    <property type="match status" value="1"/>
</dbReference>
<evidence type="ECO:0000256" key="6">
    <source>
        <dbReference type="ARBA" id="ARBA00023136"/>
    </source>
</evidence>
<evidence type="ECO:0000256" key="4">
    <source>
        <dbReference type="ARBA" id="ARBA00022692"/>
    </source>
</evidence>